<dbReference type="RefSeq" id="WP_262995902.1">
    <property type="nucleotide sequence ID" value="NZ_JAOTJC010000013.1"/>
</dbReference>
<accession>A0ABT2VTS3</accession>
<sequence>MSAMSHPLLNVSIEQRLRETFAAIKENEALWILTDEHGCVMLTAEDEDGIPVWPDAGIASLWATDDWAHCEPLQISLADWYKKWVPGMQEDELLVMVCPVPGEEGEVLEPAEFAEQLS</sequence>
<reference evidence="2" key="1">
    <citation type="submission" date="2023-07" db="EMBL/GenBank/DDBJ databases">
        <title>Study on multiphase classification of strain Alteromonas salexigens isolated from the Yellow Sea.</title>
        <authorList>
            <person name="Sun L."/>
        </authorList>
    </citation>
    <scope>NUCLEOTIDE SEQUENCE [LARGE SCALE GENOMIC DNA]</scope>
    <source>
        <strain evidence="2">ASW11-19</strain>
    </source>
</reference>
<name>A0ABT2VTS3_9ALTE</name>
<evidence type="ECO:0000313" key="1">
    <source>
        <dbReference type="EMBL" id="MCU7555838.1"/>
    </source>
</evidence>
<dbReference type="EMBL" id="JAOTJC010000013">
    <property type="protein sequence ID" value="MCU7555838.1"/>
    <property type="molecule type" value="Genomic_DNA"/>
</dbReference>
<dbReference type="InterPro" id="IPR021284">
    <property type="entry name" value="DUF2750"/>
</dbReference>
<protein>
    <submittedName>
        <fullName evidence="1">DUF2750 domain-containing protein</fullName>
    </submittedName>
</protein>
<comment type="caution">
    <text evidence="1">The sequence shown here is derived from an EMBL/GenBank/DDBJ whole genome shotgun (WGS) entry which is preliminary data.</text>
</comment>
<proteinExistence type="predicted"/>
<keyword evidence="2" id="KW-1185">Reference proteome</keyword>
<gene>
    <name evidence="1" type="ORF">OCL06_14705</name>
</gene>
<evidence type="ECO:0000313" key="2">
    <source>
        <dbReference type="Proteomes" id="UP001209257"/>
    </source>
</evidence>
<dbReference type="Proteomes" id="UP001209257">
    <property type="component" value="Unassembled WGS sequence"/>
</dbReference>
<organism evidence="1 2">
    <name type="scientific">Alteromonas salexigens</name>
    <dbReference type="NCBI Taxonomy" id="2982530"/>
    <lineage>
        <taxon>Bacteria</taxon>
        <taxon>Pseudomonadati</taxon>
        <taxon>Pseudomonadota</taxon>
        <taxon>Gammaproteobacteria</taxon>
        <taxon>Alteromonadales</taxon>
        <taxon>Alteromonadaceae</taxon>
        <taxon>Alteromonas/Salinimonas group</taxon>
        <taxon>Alteromonas</taxon>
    </lineage>
</organism>
<dbReference type="Pfam" id="PF11042">
    <property type="entry name" value="DUF2750"/>
    <property type="match status" value="1"/>
</dbReference>